<dbReference type="Proteomes" id="UP000193529">
    <property type="component" value="Unassembled WGS sequence"/>
</dbReference>
<dbReference type="GO" id="GO:0052572">
    <property type="term" value="P:response to host immune response"/>
    <property type="evidence" value="ECO:0007669"/>
    <property type="project" value="TreeGrafter"/>
</dbReference>
<feature type="domain" description="PPE" evidence="2">
    <location>
        <begin position="3"/>
        <end position="166"/>
    </location>
</feature>
<dbReference type="Gene3D" id="1.20.1260.20">
    <property type="entry name" value="PPE superfamily"/>
    <property type="match status" value="1"/>
</dbReference>
<protein>
    <recommendedName>
        <fullName evidence="2">PPE domain-containing protein</fullName>
    </recommendedName>
</protein>
<dbReference type="Pfam" id="PF00823">
    <property type="entry name" value="PPE"/>
    <property type="match status" value="1"/>
</dbReference>
<proteinExistence type="inferred from homology"/>
<organism evidence="3 4">
    <name type="scientific">Mycobacterium palustre</name>
    <dbReference type="NCBI Taxonomy" id="153971"/>
    <lineage>
        <taxon>Bacteria</taxon>
        <taxon>Bacillati</taxon>
        <taxon>Actinomycetota</taxon>
        <taxon>Actinomycetes</taxon>
        <taxon>Mycobacteriales</taxon>
        <taxon>Mycobacteriaceae</taxon>
        <taxon>Mycobacterium</taxon>
        <taxon>Mycobacterium simiae complex</taxon>
    </lineage>
</organism>
<sequence length="288" mass="29031">MNYSVLAPEINSARMFSGAGAAPMLTAATAWDRLASELGSAASSFASVTSGLTDGAWQGPASAAMSAAAAPYAQWLSEAATQAMGAAGQARAVAGAFEAAQAATVHPLLVAANRNGFVQLVMSNVFGQNAPAIAAAEAEYEQMWAQDVAAMAGYHSGASAAAAQLPPWQQSLNGLATRLAAALGLPPVTNPVPGDPDLMSQTTNFGGLFSTTSLADPDDNNFVATNIVSPLFTASATSGFEPTLGLGAPGQTTLTFRSPVAPFLNSTLALPVTDPLAPLFTALLPLGF</sequence>
<accession>A0A1X1ZCE8</accession>
<gene>
    <name evidence="3" type="ORF">AWC19_14645</name>
</gene>
<dbReference type="FunFam" id="1.20.1260.20:FF:000001">
    <property type="entry name" value="PPE family protein PPE41"/>
    <property type="match status" value="1"/>
</dbReference>
<dbReference type="STRING" id="153971.AWC19_14645"/>
<keyword evidence="4" id="KW-1185">Reference proteome</keyword>
<dbReference type="InterPro" id="IPR038332">
    <property type="entry name" value="PPE_sf"/>
</dbReference>
<dbReference type="PANTHER" id="PTHR46766">
    <property type="entry name" value="GLUTAMINE-RICH PROTEIN 2"/>
    <property type="match status" value="1"/>
</dbReference>
<comment type="similarity">
    <text evidence="1">Belongs to the mycobacterial PPE family.</text>
</comment>
<evidence type="ECO:0000256" key="1">
    <source>
        <dbReference type="ARBA" id="ARBA00010652"/>
    </source>
</evidence>
<dbReference type="InterPro" id="IPR000030">
    <property type="entry name" value="PPE_dom"/>
</dbReference>
<reference evidence="3 4" key="1">
    <citation type="submission" date="2016-01" db="EMBL/GenBank/DDBJ databases">
        <title>The new phylogeny of the genus Mycobacterium.</title>
        <authorList>
            <person name="Tarcisio F."/>
            <person name="Conor M."/>
            <person name="Antonella G."/>
            <person name="Elisabetta G."/>
            <person name="Giulia F.S."/>
            <person name="Sara T."/>
            <person name="Anna F."/>
            <person name="Clotilde B."/>
            <person name="Roberto B."/>
            <person name="Veronica D.S."/>
            <person name="Fabio R."/>
            <person name="Monica P."/>
            <person name="Olivier J."/>
            <person name="Enrico T."/>
            <person name="Nicola S."/>
        </authorList>
    </citation>
    <scope>NUCLEOTIDE SEQUENCE [LARGE SCALE GENOMIC DNA]</scope>
    <source>
        <strain evidence="3 4">DSM 44572</strain>
    </source>
</reference>
<dbReference type="PANTHER" id="PTHR46766:SF1">
    <property type="entry name" value="GLUTAMINE-RICH PROTEIN 2"/>
    <property type="match status" value="1"/>
</dbReference>
<dbReference type="AlphaFoldDB" id="A0A1X1ZCE8"/>
<dbReference type="OrthoDB" id="4762142at2"/>
<dbReference type="SUPFAM" id="SSF140459">
    <property type="entry name" value="PE/PPE dimer-like"/>
    <property type="match status" value="1"/>
</dbReference>
<comment type="caution">
    <text evidence="3">The sequence shown here is derived from an EMBL/GenBank/DDBJ whole genome shotgun (WGS) entry which is preliminary data.</text>
</comment>
<evidence type="ECO:0000313" key="3">
    <source>
        <dbReference type="EMBL" id="ORW20988.1"/>
    </source>
</evidence>
<dbReference type="EMBL" id="LQPJ01000121">
    <property type="protein sequence ID" value="ORW20988.1"/>
    <property type="molecule type" value="Genomic_DNA"/>
</dbReference>
<evidence type="ECO:0000313" key="4">
    <source>
        <dbReference type="Proteomes" id="UP000193529"/>
    </source>
</evidence>
<name>A0A1X1ZCE8_9MYCO</name>
<evidence type="ECO:0000259" key="2">
    <source>
        <dbReference type="Pfam" id="PF00823"/>
    </source>
</evidence>